<dbReference type="AlphaFoldDB" id="A0A0K2GBU7"/>
<evidence type="ECO:0000313" key="8">
    <source>
        <dbReference type="EMBL" id="ALA58349.1"/>
    </source>
</evidence>
<gene>
    <name evidence="8" type="primary">cebB</name>
    <name evidence="8" type="ORF">NITMOv2_1930</name>
</gene>
<name>A0A0K2GBU7_NITMO</name>
<feature type="region of interest" description="Disordered" evidence="3">
    <location>
        <begin position="34"/>
        <end position="80"/>
    </location>
</feature>
<dbReference type="PANTHER" id="PTHR30097">
    <property type="entry name" value="CATION EFFLUX SYSTEM PROTEIN CUSB"/>
    <property type="match status" value="1"/>
</dbReference>
<comment type="similarity">
    <text evidence="1">Belongs to the membrane fusion protein (MFP) (TC 8.A.1) family.</text>
</comment>
<dbReference type="Pfam" id="PF25975">
    <property type="entry name" value="CzcB_C"/>
    <property type="match status" value="1"/>
</dbReference>
<dbReference type="Pfam" id="PF25954">
    <property type="entry name" value="Beta-barrel_RND_2"/>
    <property type="match status" value="1"/>
</dbReference>
<dbReference type="STRING" id="42253.NITMOv2_1930"/>
<dbReference type="PANTHER" id="PTHR30097:SF15">
    <property type="entry name" value="CATION EFFLUX SYSTEM PROTEIN CUSB"/>
    <property type="match status" value="1"/>
</dbReference>
<dbReference type="InterPro" id="IPR058649">
    <property type="entry name" value="CzcB_C"/>
</dbReference>
<dbReference type="SUPFAM" id="SSF111369">
    <property type="entry name" value="HlyD-like secretion proteins"/>
    <property type="match status" value="1"/>
</dbReference>
<dbReference type="InterPro" id="IPR058792">
    <property type="entry name" value="Beta-barrel_RND_2"/>
</dbReference>
<dbReference type="InterPro" id="IPR051909">
    <property type="entry name" value="MFP_Cation_Efflux"/>
</dbReference>
<dbReference type="NCBIfam" id="TIGR01730">
    <property type="entry name" value="RND_mfp"/>
    <property type="match status" value="1"/>
</dbReference>
<dbReference type="Pfam" id="PF25919">
    <property type="entry name" value="BSH_CusB"/>
    <property type="match status" value="1"/>
</dbReference>
<evidence type="ECO:0000256" key="2">
    <source>
        <dbReference type="ARBA" id="ARBA00022448"/>
    </source>
</evidence>
<feature type="compositionally biased region" description="Basic and acidic residues" evidence="3">
    <location>
        <begin position="45"/>
        <end position="54"/>
    </location>
</feature>
<dbReference type="InterPro" id="IPR058790">
    <property type="entry name" value="BSH_CusB"/>
</dbReference>
<dbReference type="Pfam" id="PF25869">
    <property type="entry name" value="3HB_CusB"/>
    <property type="match status" value="1"/>
</dbReference>
<feature type="domain" description="CusB-like barrel-sandwich hybrid" evidence="5">
    <location>
        <begin position="123"/>
        <end position="253"/>
    </location>
</feature>
<reference evidence="8 9" key="1">
    <citation type="journal article" date="2015" name="Proc. Natl. Acad. Sci. U.S.A.">
        <title>Expanded metabolic versatility of ubiquitous nitrite-oxidizing bacteria from the genus Nitrospira.</title>
        <authorList>
            <person name="Koch H."/>
            <person name="Lucker S."/>
            <person name="Albertsen M."/>
            <person name="Kitzinger K."/>
            <person name="Herbold C."/>
            <person name="Spieck E."/>
            <person name="Nielsen P.H."/>
            <person name="Wagner M."/>
            <person name="Daims H."/>
        </authorList>
    </citation>
    <scope>NUCLEOTIDE SEQUENCE [LARGE SCALE GENOMIC DNA]</scope>
    <source>
        <strain evidence="8 9">NSP M-1</strain>
    </source>
</reference>
<accession>A0A0K2GBU7</accession>
<evidence type="ECO:0000313" key="9">
    <source>
        <dbReference type="Proteomes" id="UP000069205"/>
    </source>
</evidence>
<proteinExistence type="inferred from homology"/>
<dbReference type="FunFam" id="2.40.30.170:FF:000010">
    <property type="entry name" value="Efflux RND transporter periplasmic adaptor subunit"/>
    <property type="match status" value="1"/>
</dbReference>
<organism evidence="8 9">
    <name type="scientific">Nitrospira moscoviensis</name>
    <dbReference type="NCBI Taxonomy" id="42253"/>
    <lineage>
        <taxon>Bacteria</taxon>
        <taxon>Pseudomonadati</taxon>
        <taxon>Nitrospirota</taxon>
        <taxon>Nitrospiria</taxon>
        <taxon>Nitrospirales</taxon>
        <taxon>Nitrospiraceae</taxon>
        <taxon>Nitrospira</taxon>
    </lineage>
</organism>
<dbReference type="Gene3D" id="2.40.50.100">
    <property type="match status" value="1"/>
</dbReference>
<dbReference type="KEGG" id="nmv:NITMOv2_1930"/>
<dbReference type="GO" id="GO:0030288">
    <property type="term" value="C:outer membrane-bounded periplasmic space"/>
    <property type="evidence" value="ECO:0007669"/>
    <property type="project" value="TreeGrafter"/>
</dbReference>
<feature type="domain" description="CzcB-like C-terminal circularly permuted SH3-like" evidence="7">
    <location>
        <begin position="339"/>
        <end position="399"/>
    </location>
</feature>
<evidence type="ECO:0000256" key="3">
    <source>
        <dbReference type="SAM" id="MobiDB-lite"/>
    </source>
</evidence>
<feature type="domain" description="CusB-like three alpha-helical bundle" evidence="4">
    <location>
        <begin position="158"/>
        <end position="219"/>
    </location>
</feature>
<keyword evidence="9" id="KW-1185">Reference proteome</keyword>
<dbReference type="Gene3D" id="2.40.420.20">
    <property type="match status" value="1"/>
</dbReference>
<protein>
    <submittedName>
        <fullName evidence="8">Chemiosmotic efflux system B protein B</fullName>
    </submittedName>
</protein>
<dbReference type="GO" id="GO:0046914">
    <property type="term" value="F:transition metal ion binding"/>
    <property type="evidence" value="ECO:0007669"/>
    <property type="project" value="TreeGrafter"/>
</dbReference>
<dbReference type="InterPro" id="IPR006143">
    <property type="entry name" value="RND_pump_MFP"/>
</dbReference>
<dbReference type="GO" id="GO:0060003">
    <property type="term" value="P:copper ion export"/>
    <property type="evidence" value="ECO:0007669"/>
    <property type="project" value="TreeGrafter"/>
</dbReference>
<dbReference type="GO" id="GO:0015679">
    <property type="term" value="P:plasma membrane copper ion transport"/>
    <property type="evidence" value="ECO:0007669"/>
    <property type="project" value="TreeGrafter"/>
</dbReference>
<dbReference type="InterPro" id="IPR058791">
    <property type="entry name" value="3HB_CusB"/>
</dbReference>
<evidence type="ECO:0000256" key="1">
    <source>
        <dbReference type="ARBA" id="ARBA00009477"/>
    </source>
</evidence>
<dbReference type="PATRIC" id="fig|42253.5.peg.1900"/>
<evidence type="ECO:0000259" key="6">
    <source>
        <dbReference type="Pfam" id="PF25954"/>
    </source>
</evidence>
<dbReference type="EMBL" id="CP011801">
    <property type="protein sequence ID" value="ALA58349.1"/>
    <property type="molecule type" value="Genomic_DNA"/>
</dbReference>
<keyword evidence="2" id="KW-0813">Transport</keyword>
<dbReference type="Proteomes" id="UP000069205">
    <property type="component" value="Chromosome"/>
</dbReference>
<feature type="domain" description="CusB-like beta-barrel" evidence="6">
    <location>
        <begin position="258"/>
        <end position="332"/>
    </location>
</feature>
<dbReference type="Gene3D" id="6.10.140.730">
    <property type="match status" value="1"/>
</dbReference>
<sequence length="418" mass="46652">MKHRRVVIVGLVGFIAIAALGAALFRSILFPPGDSRSGTMQDMPGMDRPRDESGSPKASEAMPDMEGMQQQAENAKATESGMVVVPQERLQTIGVRYEPVTVRPLEKVVRTVGRVTPDERRLAKVTIKFHGWIERLFVSATGDHVKKGQELFTIYSPDLVATQEEYLLALQGRRQLGESEFPEVARSSHELLKATRHRLHLWDITDDHIRDLERTKQVTKTLPIHSPITGTVIRKEVLQGTHVEPGEELYTIADLSHIWVLADIYEYELPFVKVGQQAAVTLSYDPGTVFTGRVGFIYPTLDPKTRTAKVRFELDNPDDKLKPDMYANVELRVDVGARLAIPQEAIIESGHKQIVFLHHGGGRLEPRLIKTGVRTGEWTEVLEGLKEGDHIVTSANFLIDSESRLKSAVDSMGGMGMK</sequence>
<evidence type="ECO:0000259" key="5">
    <source>
        <dbReference type="Pfam" id="PF25919"/>
    </source>
</evidence>
<evidence type="ECO:0000259" key="7">
    <source>
        <dbReference type="Pfam" id="PF25975"/>
    </source>
</evidence>
<dbReference type="RefSeq" id="WP_202967336.1">
    <property type="nucleotide sequence ID" value="NZ_CP011801.1"/>
</dbReference>
<evidence type="ECO:0000259" key="4">
    <source>
        <dbReference type="Pfam" id="PF25869"/>
    </source>
</evidence>
<dbReference type="Gene3D" id="2.40.30.170">
    <property type="match status" value="1"/>
</dbReference>
<dbReference type="GO" id="GO:0022857">
    <property type="term" value="F:transmembrane transporter activity"/>
    <property type="evidence" value="ECO:0007669"/>
    <property type="project" value="InterPro"/>
</dbReference>
<dbReference type="GO" id="GO:0016020">
    <property type="term" value="C:membrane"/>
    <property type="evidence" value="ECO:0007669"/>
    <property type="project" value="InterPro"/>
</dbReference>